<dbReference type="PROSITE" id="PS50111">
    <property type="entry name" value="CHEMOTAXIS_TRANSDUC_2"/>
    <property type="match status" value="1"/>
</dbReference>
<reference evidence="4 5" key="1">
    <citation type="journal article" date="2015" name="Stand. Genomic Sci.">
        <title>Genomic Encyclopedia of Bacterial and Archaeal Type Strains, Phase III: the genomes of soil and plant-associated and newly described type strains.</title>
        <authorList>
            <person name="Whitman W.B."/>
            <person name="Woyke T."/>
            <person name="Klenk H.P."/>
            <person name="Zhou Y."/>
            <person name="Lilburn T.G."/>
            <person name="Beck B.J."/>
            <person name="De Vos P."/>
            <person name="Vandamme P."/>
            <person name="Eisen J.A."/>
            <person name="Garrity G."/>
            <person name="Hugenholtz P."/>
            <person name="Kyrpides N.C."/>
        </authorList>
    </citation>
    <scope>NUCLEOTIDE SEQUENCE [LARGE SCALE GENOMIC DNA]</scope>
    <source>
        <strain evidence="4 5">CGMCC 1.10116</strain>
    </source>
</reference>
<evidence type="ECO:0000313" key="4">
    <source>
        <dbReference type="EMBL" id="TWI56164.1"/>
    </source>
</evidence>
<evidence type="ECO:0000256" key="1">
    <source>
        <dbReference type="ARBA" id="ARBA00023224"/>
    </source>
</evidence>
<dbReference type="SMART" id="SM00283">
    <property type="entry name" value="MA"/>
    <property type="match status" value="1"/>
</dbReference>
<dbReference type="Gene3D" id="1.10.287.950">
    <property type="entry name" value="Methyl-accepting chemotaxis protein"/>
    <property type="match status" value="1"/>
</dbReference>
<dbReference type="GO" id="GO:0007165">
    <property type="term" value="P:signal transduction"/>
    <property type="evidence" value="ECO:0007669"/>
    <property type="project" value="UniProtKB-KW"/>
</dbReference>
<dbReference type="Pfam" id="PF00015">
    <property type="entry name" value="MCPsignal"/>
    <property type="match status" value="1"/>
</dbReference>
<sequence>MNILDALVISAPVIQQLLKGEATLGVINKKEFLCYLPSEKIDFGIKTGDPVSPKDENLQNALNGKIAQIMIPTEVYGFPVNATSLPIKDENGKVIGALAYAVPFERQQKLDNYMEQIYTIVDDLQEKVQVLSAHSQELAASGEDVKEQSASALRDSKKSHEVVNFIKQVSRQTNLLGINASIEASRAGSAGAGFKIVATEVRKLSTETSDASEKINHSLNEITSSIHLLLENVEQITDSSNNQAVLVTDFSEIIERLSTISDELKAFTNDLLV</sequence>
<dbReference type="GO" id="GO:0016020">
    <property type="term" value="C:membrane"/>
    <property type="evidence" value="ECO:0007669"/>
    <property type="project" value="InterPro"/>
</dbReference>
<dbReference type="Proteomes" id="UP000315711">
    <property type="component" value="Unassembled WGS sequence"/>
</dbReference>
<evidence type="ECO:0000256" key="2">
    <source>
        <dbReference type="PROSITE-ProRule" id="PRU00284"/>
    </source>
</evidence>
<dbReference type="OrthoDB" id="9807021at2"/>
<organism evidence="4 5">
    <name type="scientific">Halalkalibacter nanhaiisediminis</name>
    <dbReference type="NCBI Taxonomy" id="688079"/>
    <lineage>
        <taxon>Bacteria</taxon>
        <taxon>Bacillati</taxon>
        <taxon>Bacillota</taxon>
        <taxon>Bacilli</taxon>
        <taxon>Bacillales</taxon>
        <taxon>Bacillaceae</taxon>
        <taxon>Halalkalibacter</taxon>
    </lineage>
</organism>
<evidence type="ECO:0000313" key="5">
    <source>
        <dbReference type="Proteomes" id="UP000315711"/>
    </source>
</evidence>
<dbReference type="RefSeq" id="WP_144450351.1">
    <property type="nucleotide sequence ID" value="NZ_VLKZ01000005.1"/>
</dbReference>
<dbReference type="PANTHER" id="PTHR32089">
    <property type="entry name" value="METHYL-ACCEPTING CHEMOTAXIS PROTEIN MCPB"/>
    <property type="match status" value="1"/>
</dbReference>
<comment type="caution">
    <text evidence="4">The sequence shown here is derived from an EMBL/GenBank/DDBJ whole genome shotgun (WGS) entry which is preliminary data.</text>
</comment>
<keyword evidence="5" id="KW-1185">Reference proteome</keyword>
<dbReference type="PANTHER" id="PTHR32089:SF112">
    <property type="entry name" value="LYSOZYME-LIKE PROTEIN-RELATED"/>
    <property type="match status" value="1"/>
</dbReference>
<proteinExistence type="predicted"/>
<keyword evidence="1 2" id="KW-0807">Transducer</keyword>
<dbReference type="SUPFAM" id="SSF58104">
    <property type="entry name" value="Methyl-accepting chemotaxis protein (MCP) signaling domain"/>
    <property type="match status" value="1"/>
</dbReference>
<dbReference type="EMBL" id="VLKZ01000005">
    <property type="protein sequence ID" value="TWI56164.1"/>
    <property type="molecule type" value="Genomic_DNA"/>
</dbReference>
<dbReference type="AlphaFoldDB" id="A0A562QHE6"/>
<feature type="domain" description="Methyl-accepting transducer" evidence="3">
    <location>
        <begin position="154"/>
        <end position="273"/>
    </location>
</feature>
<gene>
    <name evidence="4" type="ORF">IQ10_02055</name>
</gene>
<evidence type="ECO:0000259" key="3">
    <source>
        <dbReference type="PROSITE" id="PS50111"/>
    </source>
</evidence>
<protein>
    <submittedName>
        <fullName evidence="4">Methyl-accepting chemotaxis protein (MCP) signaling protein</fullName>
    </submittedName>
</protein>
<dbReference type="InterPro" id="IPR004089">
    <property type="entry name" value="MCPsignal_dom"/>
</dbReference>
<name>A0A562QHE6_9BACI</name>
<accession>A0A562QHE6</accession>